<name>A0ABM1BYK0_LIMPO</name>
<dbReference type="Proteomes" id="UP000694941">
    <property type="component" value="Unplaced"/>
</dbReference>
<sequence length="271" mass="29474">MKKSVYSITTFISKRGFHLASCNMQKTTKFFEPCIKPMLPPGTFKDRIAFITGGGTGLGKGMASMLASLGAQVAIVSRKLDVLENTAEEISKSSGQKVVPIAADVRDPEAIKKAVDDCENKLGLPSIIINNAAGNFISPTERLSPNAWKTIIDIVLNGTAYVTLETGKRLIKANQGGVFLALTATYCTQGSSFVVPSAAAKTGVEVLTKSLASEWAQYGMRFNCIAPGPIETKVRLWKEMLMITNLFKYDSSNFVQKLKPPGRSFRTYQLF</sequence>
<feature type="non-terminal residue" evidence="3">
    <location>
        <position position="271"/>
    </location>
</feature>
<dbReference type="RefSeq" id="XP_013791120.1">
    <property type="nucleotide sequence ID" value="XM_013935666.2"/>
</dbReference>
<evidence type="ECO:0000313" key="2">
    <source>
        <dbReference type="Proteomes" id="UP000694941"/>
    </source>
</evidence>
<dbReference type="PANTHER" id="PTHR43658">
    <property type="entry name" value="SHORT-CHAIN DEHYDROGENASE/REDUCTASE"/>
    <property type="match status" value="1"/>
</dbReference>
<organism evidence="2 3">
    <name type="scientific">Limulus polyphemus</name>
    <name type="common">Atlantic horseshoe crab</name>
    <dbReference type="NCBI Taxonomy" id="6850"/>
    <lineage>
        <taxon>Eukaryota</taxon>
        <taxon>Metazoa</taxon>
        <taxon>Ecdysozoa</taxon>
        <taxon>Arthropoda</taxon>
        <taxon>Chelicerata</taxon>
        <taxon>Merostomata</taxon>
        <taxon>Xiphosura</taxon>
        <taxon>Limulidae</taxon>
        <taxon>Limulus</taxon>
    </lineage>
</organism>
<accession>A0ABM1BYK0</accession>
<dbReference type="GeneID" id="106474967"/>
<gene>
    <name evidence="3" type="primary">LOC106474967</name>
</gene>
<dbReference type="PANTHER" id="PTHR43658:SF8">
    <property type="entry name" value="17-BETA-HYDROXYSTEROID DEHYDROGENASE 14-RELATED"/>
    <property type="match status" value="1"/>
</dbReference>
<evidence type="ECO:0000313" key="3">
    <source>
        <dbReference type="RefSeq" id="XP_013791120.1"/>
    </source>
</evidence>
<keyword evidence="2" id="KW-1185">Reference proteome</keyword>
<evidence type="ECO:0000256" key="1">
    <source>
        <dbReference type="ARBA" id="ARBA00023002"/>
    </source>
</evidence>
<dbReference type="SUPFAM" id="SSF51735">
    <property type="entry name" value="NAD(P)-binding Rossmann-fold domains"/>
    <property type="match status" value="1"/>
</dbReference>
<proteinExistence type="predicted"/>
<dbReference type="InterPro" id="IPR002347">
    <property type="entry name" value="SDR_fam"/>
</dbReference>
<dbReference type="Gene3D" id="3.40.50.720">
    <property type="entry name" value="NAD(P)-binding Rossmann-like Domain"/>
    <property type="match status" value="1"/>
</dbReference>
<keyword evidence="1" id="KW-0560">Oxidoreductase</keyword>
<protein>
    <submittedName>
        <fullName evidence="3">2,4-dienoyl-CoA reductase, mitochondrial-like</fullName>
    </submittedName>
</protein>
<reference evidence="3" key="1">
    <citation type="submission" date="2025-08" db="UniProtKB">
        <authorList>
            <consortium name="RefSeq"/>
        </authorList>
    </citation>
    <scope>IDENTIFICATION</scope>
    <source>
        <tissue evidence="3">Muscle</tissue>
    </source>
</reference>
<dbReference type="InterPro" id="IPR036291">
    <property type="entry name" value="NAD(P)-bd_dom_sf"/>
</dbReference>
<dbReference type="PRINTS" id="PR00081">
    <property type="entry name" value="GDHRDH"/>
</dbReference>
<dbReference type="Pfam" id="PF00106">
    <property type="entry name" value="adh_short"/>
    <property type="match status" value="1"/>
</dbReference>